<evidence type="ECO:0000313" key="4">
    <source>
        <dbReference type="Proteomes" id="UP000722485"/>
    </source>
</evidence>
<keyword evidence="2" id="KW-0812">Transmembrane</keyword>
<feature type="compositionally biased region" description="Basic and acidic residues" evidence="1">
    <location>
        <begin position="428"/>
        <end position="460"/>
    </location>
</feature>
<feature type="region of interest" description="Disordered" evidence="1">
    <location>
        <begin position="418"/>
        <end position="461"/>
    </location>
</feature>
<accession>A0A9P5HA54</accession>
<evidence type="ECO:0000256" key="1">
    <source>
        <dbReference type="SAM" id="MobiDB-lite"/>
    </source>
</evidence>
<dbReference type="AlphaFoldDB" id="A0A9P5HA54"/>
<name>A0A9P5HA54_9HYPO</name>
<sequence>MSASNAGESNSSDLVDLTSNIGTWVGATIGIIALVGVIAPFLAIQASLSDNNRAMNAVQDLPQKYVTRGYRLTKGLRVLRRIRVPDLSPGYITNAPDTTRLVPLRAALGRWVLRPRDYLPWNTGWAKLAEVIEAYEVRDAASNSPVELGVKGGGTLEVVNSRTALVVNKHWILLLGLLGRYGKRRDKGVLQRTGIRRDFEGERASIRHFELQTEEKKKEKKVMRESTAFEWVRKKKDSRPWSPTYHGSRSSDTSSDESSFDESDSEVISLRRSAYGEWTLDKKVQSKIHGATGTMQDLGRHKGSWSYLTSISFVPHTARETFAPGTLERVDKASIQTLFWLANGFLPCGRTTEGRQTVISMESPAGEIEASDQLFRDHDSPENLPAFSLQESLDIPMSMGNAMKCLGIPEPKVLQFLPIHTSSSPPHQRGDNEPGTSDGKRLDRNQEDHSASGDEKDTPRIRSTTLRIRGPWVHYSKYVGEASWVFLRKDLERPLAVLLGLDWDDWGFLIQKDQFWISILKNATAILKQDTVREPAFAGSLGLTSQMKAFRWIVRSKFHPQKLADYMNLDQFLSTSVQESEVLPLRLALGTLFIMDASFRGAIEKVCERLSKNTEDHSDDRPESEKLAEEKELLEDLENIEKDYWKKIAPRSEEKDADSDASVSNDDEAEVTEETWTRFSLRHLDIATLELFRIEYELDADPTGVMIKRWVPEWEQNILWDHTAKSRALAERRKEDEEKRVGVLEYEYTSKQLKWYLDEKTKTDSRSWHLNEDLVRAPSSERTVVISENEIVLVGLWAANRAALWLSSQDSKPLLDFIEDLDPHVYVL</sequence>
<dbReference type="EMBL" id="JAANBB010000140">
    <property type="protein sequence ID" value="KAF7548748.1"/>
    <property type="molecule type" value="Genomic_DNA"/>
</dbReference>
<evidence type="ECO:0000313" key="3">
    <source>
        <dbReference type="EMBL" id="KAF7548748.1"/>
    </source>
</evidence>
<reference evidence="3" key="1">
    <citation type="submission" date="2020-03" db="EMBL/GenBank/DDBJ databases">
        <title>Draft Genome Sequence of Cylindrodendrum hubeiense.</title>
        <authorList>
            <person name="Buettner E."/>
            <person name="Kellner H."/>
        </authorList>
    </citation>
    <scope>NUCLEOTIDE SEQUENCE</scope>
    <source>
        <strain evidence="3">IHI 201604</strain>
    </source>
</reference>
<gene>
    <name evidence="3" type="ORF">G7Z17_g6857</name>
</gene>
<protein>
    <submittedName>
        <fullName evidence="3">Uncharacterized protein</fullName>
    </submittedName>
</protein>
<keyword evidence="2" id="KW-1133">Transmembrane helix</keyword>
<organism evidence="3 4">
    <name type="scientific">Cylindrodendrum hubeiense</name>
    <dbReference type="NCBI Taxonomy" id="595255"/>
    <lineage>
        <taxon>Eukaryota</taxon>
        <taxon>Fungi</taxon>
        <taxon>Dikarya</taxon>
        <taxon>Ascomycota</taxon>
        <taxon>Pezizomycotina</taxon>
        <taxon>Sordariomycetes</taxon>
        <taxon>Hypocreomycetidae</taxon>
        <taxon>Hypocreales</taxon>
        <taxon>Nectriaceae</taxon>
        <taxon>Cylindrodendrum</taxon>
    </lineage>
</organism>
<feature type="region of interest" description="Disordered" evidence="1">
    <location>
        <begin position="238"/>
        <end position="260"/>
    </location>
</feature>
<comment type="caution">
    <text evidence="3">The sequence shown here is derived from an EMBL/GenBank/DDBJ whole genome shotgun (WGS) entry which is preliminary data.</text>
</comment>
<evidence type="ECO:0000256" key="2">
    <source>
        <dbReference type="SAM" id="Phobius"/>
    </source>
</evidence>
<proteinExistence type="predicted"/>
<keyword evidence="2" id="KW-0472">Membrane</keyword>
<keyword evidence="4" id="KW-1185">Reference proteome</keyword>
<dbReference type="Proteomes" id="UP000722485">
    <property type="component" value="Unassembled WGS sequence"/>
</dbReference>
<dbReference type="OrthoDB" id="2963168at2759"/>
<feature type="transmembrane region" description="Helical" evidence="2">
    <location>
        <begin position="21"/>
        <end position="44"/>
    </location>
</feature>